<evidence type="ECO:0000313" key="1">
    <source>
        <dbReference type="EMBL" id="QAY16161.1"/>
    </source>
</evidence>
<dbReference type="KEGG" id="vg:55011140"/>
<keyword evidence="2" id="KW-1185">Reference proteome</keyword>
<organism evidence="1 2">
    <name type="scientific">Arthrobacter phage Sonali</name>
    <dbReference type="NCBI Taxonomy" id="2510495"/>
    <lineage>
        <taxon>Viruses</taxon>
        <taxon>Duplodnaviria</taxon>
        <taxon>Heunggongvirae</taxon>
        <taxon>Uroviricota</taxon>
        <taxon>Caudoviricetes</taxon>
        <taxon>Sonalivirus</taxon>
        <taxon>Sonalivirus sonali</taxon>
    </lineage>
</organism>
<protein>
    <submittedName>
        <fullName evidence="1">Uncharacterized protein</fullName>
    </submittedName>
</protein>
<accession>A0A411CQG5</accession>
<dbReference type="Proteomes" id="UP000289206">
    <property type="component" value="Segment"/>
</dbReference>
<dbReference type="GeneID" id="55011140"/>
<reference evidence="1 2" key="1">
    <citation type="submission" date="2019-01" db="EMBL/GenBank/DDBJ databases">
        <authorList>
            <person name="Adair T.L."/>
            <person name="Lucas L.G."/>
            <person name="Young A.M."/>
            <person name="Antrich S.C."/>
            <person name="Baird A.G."/>
            <person name="Dunn E.L."/>
            <person name="Fernandes B.I."/>
            <person name="Fraley E.G."/>
            <person name="Ghanem A.X."/>
            <person name="Gilbert M.G."/>
            <person name="Morris T.B."/>
            <person name="Nortch B.D."/>
            <person name="Overcash M.E."/>
            <person name="Pavleszek K.E."/>
            <person name="Pellegrini L.I.O."/>
            <person name="Pham L.T."/>
            <person name="Rule L.S."/>
            <person name="Schultz E.M."/>
            <person name="Smith J."/>
            <person name="Thong B.J."/>
            <person name="Turner H.A."/>
            <person name="Walker G."/>
            <person name="Whitaker Z.J."/>
            <person name="Wilsey R.N."/>
            <person name="Yanney R.L."/>
            <person name="Klyczek K."/>
            <person name="Garlena R.A."/>
            <person name="Russell D.A."/>
            <person name="Pope W.H."/>
            <person name="Jacobs-Sera D."/>
            <person name="Hatfull G.F."/>
        </authorList>
    </citation>
    <scope>NUCLEOTIDE SEQUENCE [LARGE SCALE GENOMIC DNA]</scope>
</reference>
<dbReference type="EMBL" id="MK411746">
    <property type="protein sequence ID" value="QAY16161.1"/>
    <property type="molecule type" value="Genomic_DNA"/>
</dbReference>
<sequence length="129" mass="13864">MQWVRLDTSFPTNPKVLELIQAKKHAAVVAYVSSLAYSGAHETDGFIPGNALPFVHGTKRIAADLVAVGLWDSMPTGFAIHGWEEYQPSAEEAKMRAEKGRKAALARWAKANGGEPVQLHAVPDQGATG</sequence>
<name>A0A411CQG5_9CAUD</name>
<gene>
    <name evidence="1" type="primary">49</name>
    <name evidence="1" type="ORF">SEA_SONALI_49</name>
</gene>
<proteinExistence type="predicted"/>
<evidence type="ECO:0000313" key="2">
    <source>
        <dbReference type="Proteomes" id="UP000289206"/>
    </source>
</evidence>
<dbReference type="RefSeq" id="YP_009819722.1">
    <property type="nucleotide sequence ID" value="NC_048152.1"/>
</dbReference>